<dbReference type="Gramene" id="AUR62033009-RA">
    <property type="protein sequence ID" value="AUR62033009-RA:cds"/>
    <property type="gene ID" value="AUR62033009"/>
</dbReference>
<reference evidence="1" key="2">
    <citation type="submission" date="2021-03" db="UniProtKB">
        <authorList>
            <consortium name="EnsemblPlants"/>
        </authorList>
    </citation>
    <scope>IDENTIFICATION</scope>
</reference>
<dbReference type="EnsemblPlants" id="AUR62033009-RA">
    <property type="protein sequence ID" value="AUR62033009-RA:cds"/>
    <property type="gene ID" value="AUR62033009"/>
</dbReference>
<reference evidence="1" key="1">
    <citation type="journal article" date="2017" name="Nature">
        <title>The genome of Chenopodium quinoa.</title>
        <authorList>
            <person name="Jarvis D.E."/>
            <person name="Ho Y.S."/>
            <person name="Lightfoot D.J."/>
            <person name="Schmoeckel S.M."/>
            <person name="Li B."/>
            <person name="Borm T.J.A."/>
            <person name="Ohyanagi H."/>
            <person name="Mineta K."/>
            <person name="Michell C.T."/>
            <person name="Saber N."/>
            <person name="Kharbatia N.M."/>
            <person name="Rupper R.R."/>
            <person name="Sharp A.R."/>
            <person name="Dally N."/>
            <person name="Boughton B.A."/>
            <person name="Woo Y.H."/>
            <person name="Gao G."/>
            <person name="Schijlen E.G.W.M."/>
            <person name="Guo X."/>
            <person name="Momin A.A."/>
            <person name="Negrao S."/>
            <person name="Al-Babili S."/>
            <person name="Gehring C."/>
            <person name="Roessner U."/>
            <person name="Jung C."/>
            <person name="Murphy K."/>
            <person name="Arold S.T."/>
            <person name="Gojobori T."/>
            <person name="van der Linden C.G."/>
            <person name="van Loo E.N."/>
            <person name="Jellen E.N."/>
            <person name="Maughan P.J."/>
            <person name="Tester M."/>
        </authorList>
    </citation>
    <scope>NUCLEOTIDE SEQUENCE [LARGE SCALE GENOMIC DNA]</scope>
    <source>
        <strain evidence="1">cv. PI 614886</strain>
    </source>
</reference>
<accession>A0A803MP08</accession>
<evidence type="ECO:0000313" key="2">
    <source>
        <dbReference type="Proteomes" id="UP000596660"/>
    </source>
</evidence>
<dbReference type="AlphaFoldDB" id="A0A803MP08"/>
<sequence>MDLEGKGLQIQAELKARVLVDLLIPLIPGCFIPLEGNRVIWVYLRYKFYKLCGCAGHATSRWPLHPVTARRRVRRRLDEVEADRIRVLDLWP</sequence>
<name>A0A803MP08_CHEQI</name>
<evidence type="ECO:0000313" key="1">
    <source>
        <dbReference type="EnsemblPlants" id="AUR62033009-RA:cds"/>
    </source>
</evidence>
<keyword evidence="2" id="KW-1185">Reference proteome</keyword>
<protein>
    <submittedName>
        <fullName evidence="1">Uncharacterized protein</fullName>
    </submittedName>
</protein>
<proteinExistence type="predicted"/>
<dbReference type="Proteomes" id="UP000596660">
    <property type="component" value="Unplaced"/>
</dbReference>
<organism evidence="1 2">
    <name type="scientific">Chenopodium quinoa</name>
    <name type="common">Quinoa</name>
    <dbReference type="NCBI Taxonomy" id="63459"/>
    <lineage>
        <taxon>Eukaryota</taxon>
        <taxon>Viridiplantae</taxon>
        <taxon>Streptophyta</taxon>
        <taxon>Embryophyta</taxon>
        <taxon>Tracheophyta</taxon>
        <taxon>Spermatophyta</taxon>
        <taxon>Magnoliopsida</taxon>
        <taxon>eudicotyledons</taxon>
        <taxon>Gunneridae</taxon>
        <taxon>Pentapetalae</taxon>
        <taxon>Caryophyllales</taxon>
        <taxon>Chenopodiaceae</taxon>
        <taxon>Chenopodioideae</taxon>
        <taxon>Atripliceae</taxon>
        <taxon>Chenopodium</taxon>
    </lineage>
</organism>